<dbReference type="EMBL" id="LNIX01000004">
    <property type="protein sequence ID" value="OXA55656.1"/>
    <property type="molecule type" value="Genomic_DNA"/>
</dbReference>
<keyword evidence="2" id="KW-1185">Reference proteome</keyword>
<protein>
    <submittedName>
        <fullName evidence="1">Uncharacterized protein</fullName>
    </submittedName>
</protein>
<sequence>MMAYPEKYYPPVTPQSVQVCSIQFSKTDRIRINGIPNFPENLIPIVRTAIETGWTKGIQSEGDFHGAYEFKVSGNPWLGRTEDGVNARRLLSSILLHLAREGWVHLQSFDPSKKSNDKDTMFFEYQQPDPEAQMFAISFNDTDKIRLIDTPSSSSWLLDTFRDTVTSSWPKGVQDERDYYGCSEIKLKGNPWFTSDGEQSIAAKLLLCQLIGAFRKIGYKLYASVDITGRWGNAASGGNSPTENDLDVWVLRRVTSIWY</sequence>
<dbReference type="PANTHER" id="PTHR38696">
    <property type="entry name" value="MEDIATOR OF RNA POLYMERASE II TRANSCRIPTION SUBUNIT 13"/>
    <property type="match status" value="1"/>
</dbReference>
<evidence type="ECO:0000313" key="2">
    <source>
        <dbReference type="Proteomes" id="UP000198287"/>
    </source>
</evidence>
<comment type="caution">
    <text evidence="1">The sequence shown here is derived from an EMBL/GenBank/DDBJ whole genome shotgun (WGS) entry which is preliminary data.</text>
</comment>
<evidence type="ECO:0000313" key="1">
    <source>
        <dbReference type="EMBL" id="OXA55656.1"/>
    </source>
</evidence>
<gene>
    <name evidence="1" type="ORF">Fcan01_08701</name>
</gene>
<dbReference type="STRING" id="158441.A0A226EG76"/>
<organism evidence="1 2">
    <name type="scientific">Folsomia candida</name>
    <name type="common">Springtail</name>
    <dbReference type="NCBI Taxonomy" id="158441"/>
    <lineage>
        <taxon>Eukaryota</taxon>
        <taxon>Metazoa</taxon>
        <taxon>Ecdysozoa</taxon>
        <taxon>Arthropoda</taxon>
        <taxon>Hexapoda</taxon>
        <taxon>Collembola</taxon>
        <taxon>Entomobryomorpha</taxon>
        <taxon>Isotomoidea</taxon>
        <taxon>Isotomidae</taxon>
        <taxon>Proisotominae</taxon>
        <taxon>Folsomia</taxon>
    </lineage>
</organism>
<dbReference type="PANTHER" id="PTHR38696:SF1">
    <property type="entry name" value="MEDIATOR OF RNA POLYMERASE II TRANSCRIPTION SUBUNIT 13"/>
    <property type="match status" value="1"/>
</dbReference>
<dbReference type="OrthoDB" id="57679at2759"/>
<proteinExistence type="predicted"/>
<dbReference type="OMA" id="FTIYATI"/>
<reference evidence="1 2" key="1">
    <citation type="submission" date="2015-12" db="EMBL/GenBank/DDBJ databases">
        <title>The genome of Folsomia candida.</title>
        <authorList>
            <person name="Faddeeva A."/>
            <person name="Derks M.F."/>
            <person name="Anvar Y."/>
            <person name="Smit S."/>
            <person name="Van Straalen N."/>
            <person name="Roelofs D."/>
        </authorList>
    </citation>
    <scope>NUCLEOTIDE SEQUENCE [LARGE SCALE GENOMIC DNA]</scope>
    <source>
        <strain evidence="1 2">VU population</strain>
        <tissue evidence="1">Whole body</tissue>
    </source>
</reference>
<dbReference type="AlphaFoldDB" id="A0A226EG76"/>
<name>A0A226EG76_FOLCA</name>
<accession>A0A226EG76</accession>
<dbReference type="Proteomes" id="UP000198287">
    <property type="component" value="Unassembled WGS sequence"/>
</dbReference>